<dbReference type="Pfam" id="PF23593">
    <property type="entry name" value="HEAT_ATR"/>
    <property type="match status" value="1"/>
</dbReference>
<dbReference type="Gene3D" id="1.25.10.10">
    <property type="entry name" value="Leucine-rich Repeat Variant"/>
    <property type="match status" value="4"/>
</dbReference>
<dbReference type="InterPro" id="IPR036738">
    <property type="entry name" value="FRB_sf"/>
</dbReference>
<feature type="domain" description="PI3K/PI4K catalytic" evidence="12">
    <location>
        <begin position="2095"/>
        <end position="2420"/>
    </location>
</feature>
<feature type="domain" description="FATC" evidence="14">
    <location>
        <begin position="2404"/>
        <end position="2436"/>
    </location>
</feature>
<dbReference type="InterPro" id="IPR003152">
    <property type="entry name" value="FATC_dom"/>
</dbReference>
<dbReference type="PANTHER" id="PTHR11139:SF9">
    <property type="entry name" value="SERINE_THREONINE-PROTEIN KINASE MTOR"/>
    <property type="match status" value="1"/>
</dbReference>
<dbReference type="InterPro" id="IPR011990">
    <property type="entry name" value="TPR-like_helical_dom_sf"/>
</dbReference>
<comment type="caution">
    <text evidence="15">The sequence shown here is derived from an EMBL/GenBank/DDBJ whole genome shotgun (WGS) entry which is preliminary data.</text>
</comment>
<dbReference type="InterPro" id="IPR014009">
    <property type="entry name" value="PIK_FAT"/>
</dbReference>
<dbReference type="Gene3D" id="1.25.40.10">
    <property type="entry name" value="Tetratricopeptide repeat domain"/>
    <property type="match status" value="1"/>
</dbReference>
<proteinExistence type="inferred from homology"/>
<evidence type="ECO:0000259" key="12">
    <source>
        <dbReference type="PROSITE" id="PS50290"/>
    </source>
</evidence>
<dbReference type="Gene3D" id="3.30.1010.10">
    <property type="entry name" value="Phosphatidylinositol 3-kinase Catalytic Subunit, Chain A, domain 4"/>
    <property type="match status" value="1"/>
</dbReference>
<dbReference type="InterPro" id="IPR057564">
    <property type="entry name" value="HEAT_ATR"/>
</dbReference>
<dbReference type="CDD" id="cd05169">
    <property type="entry name" value="PIKKc_TOR"/>
    <property type="match status" value="1"/>
</dbReference>
<dbReference type="SMART" id="SM00146">
    <property type="entry name" value="PI3Kc"/>
    <property type="match status" value="1"/>
</dbReference>
<keyword evidence="3 10" id="KW-0808">Transferase</keyword>
<dbReference type="GO" id="GO:0005737">
    <property type="term" value="C:cytoplasm"/>
    <property type="evidence" value="ECO:0007669"/>
    <property type="project" value="TreeGrafter"/>
</dbReference>
<dbReference type="Pfam" id="PF00454">
    <property type="entry name" value="PI3_PI4_kinase"/>
    <property type="match status" value="1"/>
</dbReference>
<dbReference type="GO" id="GO:0031931">
    <property type="term" value="C:TORC1 complex"/>
    <property type="evidence" value="ECO:0007669"/>
    <property type="project" value="TreeGrafter"/>
</dbReference>
<evidence type="ECO:0000259" key="13">
    <source>
        <dbReference type="PROSITE" id="PS51189"/>
    </source>
</evidence>
<dbReference type="SMART" id="SM01343">
    <property type="entry name" value="FATC"/>
    <property type="match status" value="1"/>
</dbReference>
<dbReference type="PROSITE" id="PS51190">
    <property type="entry name" value="FATC"/>
    <property type="match status" value="1"/>
</dbReference>
<dbReference type="InterPro" id="IPR024585">
    <property type="entry name" value="mTOR_dom"/>
</dbReference>
<dbReference type="InterPro" id="IPR018936">
    <property type="entry name" value="PI3/4_kinase_CS"/>
</dbReference>
<feature type="region of interest" description="Disordered" evidence="11">
    <location>
        <begin position="1776"/>
        <end position="1797"/>
    </location>
</feature>
<evidence type="ECO:0000259" key="14">
    <source>
        <dbReference type="PROSITE" id="PS51190"/>
    </source>
</evidence>
<dbReference type="PROSITE" id="PS00916">
    <property type="entry name" value="PI3_4_KINASE_2"/>
    <property type="match status" value="1"/>
</dbReference>
<dbReference type="SUPFAM" id="SSF47212">
    <property type="entry name" value="FKBP12-rapamycin-binding domain of FKBP-rapamycin-associated protein (FRAP)"/>
    <property type="match status" value="1"/>
</dbReference>
<accession>A0AAV5RLF3</accession>
<dbReference type="Pfam" id="PF02260">
    <property type="entry name" value="FATC"/>
    <property type="match status" value="1"/>
</dbReference>
<dbReference type="InterPro" id="IPR011989">
    <property type="entry name" value="ARM-like"/>
</dbReference>
<dbReference type="PROSITE" id="PS50290">
    <property type="entry name" value="PI3_4_KINASE_3"/>
    <property type="match status" value="1"/>
</dbReference>
<protein>
    <recommendedName>
        <fullName evidence="10">Serine/threonine-protein kinase TOR</fullName>
        <ecNumber evidence="10">2.7.11.1</ecNumber>
    </recommendedName>
</protein>
<dbReference type="InterPro" id="IPR050517">
    <property type="entry name" value="DDR_Repair_Kinase"/>
</dbReference>
<dbReference type="InterPro" id="IPR003151">
    <property type="entry name" value="PIK-rel_kinase_FAT"/>
</dbReference>
<dbReference type="Gene3D" id="1.20.120.150">
    <property type="entry name" value="FKBP12-rapamycin binding domain"/>
    <property type="match status" value="1"/>
</dbReference>
<evidence type="ECO:0000256" key="4">
    <source>
        <dbReference type="ARBA" id="ARBA00022737"/>
    </source>
</evidence>
<dbReference type="SMART" id="SM01346">
    <property type="entry name" value="DUF3385"/>
    <property type="match status" value="1"/>
</dbReference>
<dbReference type="InterPro" id="IPR036940">
    <property type="entry name" value="PI3/4_kinase_cat_sf"/>
</dbReference>
<dbReference type="SUPFAM" id="SSF56112">
    <property type="entry name" value="Protein kinase-like (PK-like)"/>
    <property type="match status" value="1"/>
</dbReference>
<dbReference type="InterPro" id="IPR009076">
    <property type="entry name" value="FRB_dom"/>
</dbReference>
<dbReference type="SMART" id="SM01345">
    <property type="entry name" value="Rapamycin_bind"/>
    <property type="match status" value="1"/>
</dbReference>
<evidence type="ECO:0000256" key="10">
    <source>
        <dbReference type="RuleBase" id="RU364109"/>
    </source>
</evidence>
<keyword evidence="16" id="KW-1185">Reference proteome</keyword>
<feature type="region of interest" description="Disordered" evidence="11">
    <location>
        <begin position="1158"/>
        <end position="1181"/>
    </location>
</feature>
<dbReference type="GO" id="GO:0080090">
    <property type="term" value="P:regulation of primary metabolic process"/>
    <property type="evidence" value="ECO:0007669"/>
    <property type="project" value="UniProtKB-ARBA"/>
</dbReference>
<name>A0AAV5RLF3_STABA</name>
<keyword evidence="4" id="KW-0677">Repeat</keyword>
<dbReference type="PROSITE" id="PS51189">
    <property type="entry name" value="FAT"/>
    <property type="match status" value="1"/>
</dbReference>
<evidence type="ECO:0000313" key="15">
    <source>
        <dbReference type="EMBL" id="GMM52375.1"/>
    </source>
</evidence>
<reference evidence="15 16" key="1">
    <citation type="journal article" date="2023" name="Elife">
        <title>Identification of key yeast species and microbe-microbe interactions impacting larval growth of Drosophila in the wild.</title>
        <authorList>
            <person name="Mure A."/>
            <person name="Sugiura Y."/>
            <person name="Maeda R."/>
            <person name="Honda K."/>
            <person name="Sakurai N."/>
            <person name="Takahashi Y."/>
            <person name="Watada M."/>
            <person name="Katoh T."/>
            <person name="Gotoh A."/>
            <person name="Gotoh Y."/>
            <person name="Taniguchi I."/>
            <person name="Nakamura K."/>
            <person name="Hayashi T."/>
            <person name="Katayama T."/>
            <person name="Uemura T."/>
            <person name="Hattori Y."/>
        </authorList>
    </citation>
    <scope>NUCLEOTIDE SEQUENCE [LARGE SCALE GENOMIC DNA]</scope>
    <source>
        <strain evidence="15 16">SB-73</strain>
    </source>
</reference>
<keyword evidence="7 10" id="KW-0067">ATP-binding</keyword>
<dbReference type="SUPFAM" id="SSF48371">
    <property type="entry name" value="ARM repeat"/>
    <property type="match status" value="2"/>
</dbReference>
<evidence type="ECO:0000256" key="6">
    <source>
        <dbReference type="ARBA" id="ARBA00022777"/>
    </source>
</evidence>
<dbReference type="FunFam" id="3.30.1010.10:FF:000006">
    <property type="entry name" value="Serine/threonine-protein kinase TOR"/>
    <property type="match status" value="1"/>
</dbReference>
<comment type="catalytic activity">
    <reaction evidence="8 10">
        <text>L-threonyl-[protein] + ATP = O-phospho-L-threonyl-[protein] + ADP + H(+)</text>
        <dbReference type="Rhea" id="RHEA:46608"/>
        <dbReference type="Rhea" id="RHEA-COMP:11060"/>
        <dbReference type="Rhea" id="RHEA-COMP:11605"/>
        <dbReference type="ChEBI" id="CHEBI:15378"/>
        <dbReference type="ChEBI" id="CHEBI:30013"/>
        <dbReference type="ChEBI" id="CHEBI:30616"/>
        <dbReference type="ChEBI" id="CHEBI:61977"/>
        <dbReference type="ChEBI" id="CHEBI:456216"/>
        <dbReference type="EC" id="2.7.11.1"/>
    </reaction>
</comment>
<dbReference type="FunFam" id="1.10.1070.11:FF:000029">
    <property type="entry name" value="Serine/threonine-protein kinase TOR"/>
    <property type="match status" value="1"/>
</dbReference>
<comment type="similarity">
    <text evidence="1 10">Belongs to the PI3/PI4-kinase family.</text>
</comment>
<dbReference type="GO" id="GO:0005524">
    <property type="term" value="F:ATP binding"/>
    <property type="evidence" value="ECO:0007669"/>
    <property type="project" value="UniProtKB-KW"/>
</dbReference>
<keyword evidence="6 10" id="KW-0418">Kinase</keyword>
<evidence type="ECO:0000256" key="5">
    <source>
        <dbReference type="ARBA" id="ARBA00022741"/>
    </source>
</evidence>
<dbReference type="GO" id="GO:0016242">
    <property type="term" value="P:negative regulation of macroautophagy"/>
    <property type="evidence" value="ECO:0007669"/>
    <property type="project" value="TreeGrafter"/>
</dbReference>
<evidence type="ECO:0000313" key="16">
    <source>
        <dbReference type="Proteomes" id="UP001362899"/>
    </source>
</evidence>
<feature type="domain" description="FAT" evidence="13">
    <location>
        <begin position="1302"/>
        <end position="1918"/>
    </location>
</feature>
<evidence type="ECO:0000256" key="3">
    <source>
        <dbReference type="ARBA" id="ARBA00022679"/>
    </source>
</evidence>
<dbReference type="PANTHER" id="PTHR11139">
    <property type="entry name" value="ATAXIA TELANGIECTASIA MUTATED ATM -RELATED"/>
    <property type="match status" value="1"/>
</dbReference>
<dbReference type="GO" id="GO:0044877">
    <property type="term" value="F:protein-containing complex binding"/>
    <property type="evidence" value="ECO:0007669"/>
    <property type="project" value="InterPro"/>
</dbReference>
<keyword evidence="5 10" id="KW-0547">Nucleotide-binding</keyword>
<dbReference type="PROSITE" id="PS00915">
    <property type="entry name" value="PI3_4_KINASE_1"/>
    <property type="match status" value="1"/>
</dbReference>
<keyword evidence="2 10" id="KW-0723">Serine/threonine-protein kinase</keyword>
<dbReference type="GO" id="GO:0038202">
    <property type="term" value="P:TORC1 signaling"/>
    <property type="evidence" value="ECO:0007669"/>
    <property type="project" value="TreeGrafter"/>
</dbReference>
<dbReference type="EC" id="2.7.11.1" evidence="10"/>
<dbReference type="Pfam" id="PF02259">
    <property type="entry name" value="FAT"/>
    <property type="match status" value="1"/>
</dbReference>
<dbReference type="Pfam" id="PF11865">
    <property type="entry name" value="mTOR_dom"/>
    <property type="match status" value="1"/>
</dbReference>
<dbReference type="FunFam" id="1.20.120.150:FF:000001">
    <property type="entry name" value="Serine/threonine-protein kinase TOR"/>
    <property type="match status" value="1"/>
</dbReference>
<dbReference type="Gene3D" id="1.10.1070.11">
    <property type="entry name" value="Phosphatidylinositol 3-/4-kinase, catalytic domain"/>
    <property type="match status" value="1"/>
</dbReference>
<evidence type="ECO:0000256" key="1">
    <source>
        <dbReference type="ARBA" id="ARBA00011031"/>
    </source>
</evidence>
<dbReference type="GO" id="GO:0005634">
    <property type="term" value="C:nucleus"/>
    <property type="evidence" value="ECO:0007669"/>
    <property type="project" value="TreeGrafter"/>
</dbReference>
<dbReference type="GO" id="GO:0004674">
    <property type="term" value="F:protein serine/threonine kinase activity"/>
    <property type="evidence" value="ECO:0007669"/>
    <property type="project" value="UniProtKB-KW"/>
</dbReference>
<organism evidence="15 16">
    <name type="scientific">Starmerella bacillaris</name>
    <name type="common">Yeast</name>
    <name type="synonym">Candida zemplinina</name>
    <dbReference type="NCBI Taxonomy" id="1247836"/>
    <lineage>
        <taxon>Eukaryota</taxon>
        <taxon>Fungi</taxon>
        <taxon>Dikarya</taxon>
        <taxon>Ascomycota</taxon>
        <taxon>Saccharomycotina</taxon>
        <taxon>Dipodascomycetes</taxon>
        <taxon>Dipodascales</taxon>
        <taxon>Trichomonascaceae</taxon>
        <taxon>Starmerella</taxon>
    </lineage>
</organism>
<evidence type="ECO:0000256" key="11">
    <source>
        <dbReference type="SAM" id="MobiDB-lite"/>
    </source>
</evidence>
<evidence type="ECO:0000256" key="2">
    <source>
        <dbReference type="ARBA" id="ARBA00022527"/>
    </source>
</evidence>
<dbReference type="InterPro" id="IPR011009">
    <property type="entry name" value="Kinase-like_dom_sf"/>
</dbReference>
<dbReference type="EMBL" id="BTGC01000008">
    <property type="protein sequence ID" value="GMM52375.1"/>
    <property type="molecule type" value="Genomic_DNA"/>
</dbReference>
<gene>
    <name evidence="15" type="ORF">DASB73_033380</name>
</gene>
<dbReference type="InterPro" id="IPR016024">
    <property type="entry name" value="ARM-type_fold"/>
</dbReference>
<dbReference type="Proteomes" id="UP001362899">
    <property type="component" value="Unassembled WGS sequence"/>
</dbReference>
<dbReference type="GO" id="GO:0031932">
    <property type="term" value="C:TORC2 complex"/>
    <property type="evidence" value="ECO:0007669"/>
    <property type="project" value="TreeGrafter"/>
</dbReference>
<sequence>MSSESILSSIFSALRSNERSRKLEGARELKEAVVACSRESPRSSLRLNQEANKLIFELIRSPDSSLRLGGVLAIDQLVPMDLAGEDSGFNATRFMHYLRQVLLTPDIEVIRAAASAIGHLARSGGTLAGELVEYEVKRCCEWLTLERQETKRLAAAVELKALAVNAPTLMFAYINIVVDALWSGIRDPKLAIRQDSVGALGVCLQIVNRRDAAIQESVYTGVWLEACTLDGQNASNEQIHGSLLVFRELLSNAGRFMDGPRYKEALKIVLTYKDHKDALIRRTVVDVLPSFAQFSPQLFASNYLKDTMVYLQQQLQTAKPSDRALVFVALGRIALAVRVSMAPYVDPVINAARETLANAKARVRHEQEPGIFRCLGLFAQALGQALTKYVDRSFLRLLFSCGLTRQLYECLASLYENLPALQDEIRDLLLNVVAQGLSGYPYHMPGQPDEEDEDEDASKRQINTALAKEYRQQMLQKIGAEALDGADEDAVISFMRILAEFDFKGRSLAHFCKSCVLSYVASSDARVRKAAALTCIAVFTREPVAKEHSRLAVNTVQTVLHELLALAAADPHQDIRLDILKALDSRLDAHLSQPESVRVLLICTNDESFAVRLVSIGILGRLCQVNPAYVAPPLRRSMIELLTDLEYSTNSRGREESARLLGALVRAAQSLTQPYIDPLFTVVLDAASATTPAVSSAAMDAAGELCVVGGLRSRQHAGTLMPLVLTMLSDQGSASRRDSALRTLGKLAVHAEYVIKPYFEYPLLLPTLVRILTTETPLATRRETVKLLGTLGALDPYRYREIERESESVDDDDGLEGQQHQHVPEDVKLVLRGTPPSAEEYNPTVVIRSLMALLRDPAMAANHTRVVQAVLRIFESLGLRCVLFLNDVIPGLIAAMRTNSLAMADLLFRQISALTAVVRQHIRPSLPVLFPVVTEYFQYPELHGAVLSLVEALANALGRDFRTCVPTILPRLIAVLQSDDGDNAQLAASKVRVLHALPVLGPCLSEYAHLVFPNVVNLFSFEPDQVRNAAFRCVSLLVQAVKLGPLASRVVLPLVRSLAVAGNDEARAAALQTLCDVCFQLGSEFALFVPTASSTINRLRQHAHHVASTNLNVSANGNGNGNGNGDGYSEQGGLAIAPLLAVYDRLVSRVLRNEPLTPDMNPALKQLSKTAPPPPPEQKSTLAINPEFLRHAWATTGRSTNDDWTEWFRRISVEFLKQSPSPAMRACADIAVISPTLSRDLFSPSFYTVWAQLDDILKADLVDNVHAAMAAPNVPPDVLQTLLTLAEFMERDDKPLSLPPKVMADYAEKCHAYAKALHYKEQEFMADPSSSNIESLIAINNQLQQSDAAVGILKHAQQHHVLQLKESWYEKLQRWEEALAAYSVRERLEPENSEVFLGKMRSLHALGEWEQLSALARDKWGSGTPEVRKLVAPLAAAAAWGLNEWEEMNKYVIQIGKESPDRSFFSAVLSVHRGDIEEAEKQVCKARDQLLPELSALVSESYSRAYGVCVRVQMLSELEEVMAYMKLGDFAEAERESLRRTWEQRLLGCQRNVDTWQRVLNVRTLVLEPKENMRTWIKFANLCRKSNRLALAEKSLNMLLDIDEDTGERRAPPQLVYAQLKFMHATNNQHEALRYLVEFAKRMSSDLNLSPDNLIASPLPSEREDMTEEIAEYTKLLARCFLKQGEWQVQLNPNWCKKGALKDSILGSYLLATHFDPQWYKAWHNWAIANFEATKILQGDINAAVDENGAEDDSFGYNESSGDKDSVVREVIEDNSNSSHDLNSINSTENESDGLDSNISDNTVKLVDAKAATIIHVVPAIKGFFHSISLSPKSALQDSLRLITLWFTYGGHSEPARALADGFEMVALEQWLDVVPQLISRIHQTNDIVRETLHGLLTELGQRHPQALVYPLQVSIKSDNEFRKSAATRILDALRLHSPATATLVEQADLVSHELIRVAVLWHEQWHEGLEDASRDYFVEKNITKMFETLEPLHATLAAGATTLREMSFEAAFGRDLFDAYAWGENYKRTLDEKHLNQAWDIYYNVFQRISRQLPQLTSLNLQYVSPKLLNAKDLQLAVPGTYEPNKPVTTITEFEQTFYVISSKQRPRRFVVIGSDGKKYQYVLKGHEDLRQDSLVMQLFGLVNTLLANNDECFKRHLCIQRFPVIPLSPKTGLLGWVPHSDTFHFLIREHREGKSLLNIEHRIMIQMAPDYDSLTHLQKIEVFTYALDNTKGHDLYRILWLKSQSSEAWLNRRTEYTRSLAVMSMVGYILGLGDRHPLNLMLDRITGRVIHIDFGDCFEAAILREKFPEKVPFRLTRMLTYATEVSGVEGSFRITCEHVMALIRDNAESLMAILEAFAYDPLINWGFELPKDLRGGDPNARPRMVLQRIEDKFAGNDFKRRHNLNVADQVDLLIQEATSIENLCQHFIGWCAFW</sequence>
<dbReference type="Pfam" id="PF08771">
    <property type="entry name" value="FRB_dom"/>
    <property type="match status" value="1"/>
</dbReference>
<comment type="catalytic activity">
    <reaction evidence="9">
        <text>L-seryl-[protein] + ATP = O-phospho-L-seryl-[protein] + ADP + H(+)</text>
        <dbReference type="Rhea" id="RHEA:17989"/>
        <dbReference type="Rhea" id="RHEA-COMP:9863"/>
        <dbReference type="Rhea" id="RHEA-COMP:11604"/>
        <dbReference type="ChEBI" id="CHEBI:15378"/>
        <dbReference type="ChEBI" id="CHEBI:29999"/>
        <dbReference type="ChEBI" id="CHEBI:30616"/>
        <dbReference type="ChEBI" id="CHEBI:83421"/>
        <dbReference type="ChEBI" id="CHEBI:456216"/>
        <dbReference type="EC" id="2.7.11.1"/>
    </reaction>
</comment>
<dbReference type="InterPro" id="IPR026683">
    <property type="entry name" value="TOR_cat"/>
</dbReference>
<evidence type="ECO:0000256" key="8">
    <source>
        <dbReference type="ARBA" id="ARBA00047899"/>
    </source>
</evidence>
<dbReference type="InterPro" id="IPR000403">
    <property type="entry name" value="PI3/4_kinase_cat_dom"/>
</dbReference>
<evidence type="ECO:0000256" key="9">
    <source>
        <dbReference type="ARBA" id="ARBA00048679"/>
    </source>
</evidence>
<evidence type="ECO:0000256" key="7">
    <source>
        <dbReference type="ARBA" id="ARBA00022840"/>
    </source>
</evidence>